<feature type="chain" id="PRO_5022168722" description="CopC domain-containing protein" evidence="7">
    <location>
        <begin position="33"/>
        <end position="190"/>
    </location>
</feature>
<accession>A0A561SRF2</accession>
<keyword evidence="6" id="KW-1133">Transmembrane helix</keyword>
<sequence length="190" mass="18663">MPSYTHRRALRVGTVTLLAGLALLLGAAPALAHTRLQGSDPSDGASLDTAPEHVALTFNEEMTPEFSTITVVGPDGARYETGAVGAEGGTVSSALLPLGPAGQYKIGYRVVSADGHPVSGEVSFTLTTPGPAASAPAPAPSAAPAAAPAPETAAAAPAESDGGTPVWPWIVGAVVLVGGGVVAALRLGRG</sequence>
<dbReference type="InterPro" id="IPR014756">
    <property type="entry name" value="Ig_E-set"/>
</dbReference>
<dbReference type="OrthoDB" id="5242236at2"/>
<dbReference type="InterPro" id="IPR014755">
    <property type="entry name" value="Cu-Rt/internalin_Ig-like"/>
</dbReference>
<protein>
    <recommendedName>
        <fullName evidence="8">CopC domain-containing protein</fullName>
    </recommendedName>
</protein>
<dbReference type="GO" id="GO:0042597">
    <property type="term" value="C:periplasmic space"/>
    <property type="evidence" value="ECO:0007669"/>
    <property type="project" value="InterPro"/>
</dbReference>
<dbReference type="Gene3D" id="2.60.40.1220">
    <property type="match status" value="1"/>
</dbReference>
<evidence type="ECO:0000256" key="3">
    <source>
        <dbReference type="ARBA" id="ARBA00022729"/>
    </source>
</evidence>
<dbReference type="GO" id="GO:0005507">
    <property type="term" value="F:copper ion binding"/>
    <property type="evidence" value="ECO:0007669"/>
    <property type="project" value="InterPro"/>
</dbReference>
<keyword evidence="3 7" id="KW-0732">Signal</keyword>
<evidence type="ECO:0000259" key="8">
    <source>
        <dbReference type="Pfam" id="PF04234"/>
    </source>
</evidence>
<dbReference type="AlphaFoldDB" id="A0A561SRF2"/>
<evidence type="ECO:0000256" key="4">
    <source>
        <dbReference type="ARBA" id="ARBA00023008"/>
    </source>
</evidence>
<feature type="compositionally biased region" description="Low complexity" evidence="5">
    <location>
        <begin position="129"/>
        <end position="160"/>
    </location>
</feature>
<evidence type="ECO:0000256" key="2">
    <source>
        <dbReference type="ARBA" id="ARBA00022723"/>
    </source>
</evidence>
<dbReference type="GO" id="GO:0046688">
    <property type="term" value="P:response to copper ion"/>
    <property type="evidence" value="ECO:0007669"/>
    <property type="project" value="InterPro"/>
</dbReference>
<proteinExistence type="predicted"/>
<evidence type="ECO:0000256" key="5">
    <source>
        <dbReference type="SAM" id="MobiDB-lite"/>
    </source>
</evidence>
<comment type="caution">
    <text evidence="9">The sequence shown here is derived from an EMBL/GenBank/DDBJ whole genome shotgun (WGS) entry which is preliminary data.</text>
</comment>
<evidence type="ECO:0000313" key="10">
    <source>
        <dbReference type="Proteomes" id="UP000321261"/>
    </source>
</evidence>
<evidence type="ECO:0000256" key="1">
    <source>
        <dbReference type="ARBA" id="ARBA00004196"/>
    </source>
</evidence>
<comment type="subcellular location">
    <subcellularLocation>
        <location evidence="1">Cell envelope</location>
    </subcellularLocation>
</comment>
<gene>
    <name evidence="9" type="ORF">FHX44_113357</name>
</gene>
<keyword evidence="10" id="KW-1185">Reference proteome</keyword>
<keyword evidence="4" id="KW-0186">Copper</keyword>
<name>A0A561SRF2_9PSEU</name>
<keyword evidence="6" id="KW-0472">Membrane</keyword>
<dbReference type="InterPro" id="IPR007348">
    <property type="entry name" value="CopC_dom"/>
</dbReference>
<dbReference type="GO" id="GO:0005886">
    <property type="term" value="C:plasma membrane"/>
    <property type="evidence" value="ECO:0007669"/>
    <property type="project" value="TreeGrafter"/>
</dbReference>
<feature type="domain" description="CopC" evidence="8">
    <location>
        <begin position="33"/>
        <end position="126"/>
    </location>
</feature>
<dbReference type="PANTHER" id="PTHR34820:SF4">
    <property type="entry name" value="INNER MEMBRANE PROTEIN YEBZ"/>
    <property type="match status" value="1"/>
</dbReference>
<keyword evidence="2" id="KW-0479">Metal-binding</keyword>
<keyword evidence="6" id="KW-0812">Transmembrane</keyword>
<dbReference type="SUPFAM" id="SSF81296">
    <property type="entry name" value="E set domains"/>
    <property type="match status" value="1"/>
</dbReference>
<dbReference type="GO" id="GO:0030313">
    <property type="term" value="C:cell envelope"/>
    <property type="evidence" value="ECO:0007669"/>
    <property type="project" value="UniProtKB-SubCell"/>
</dbReference>
<dbReference type="PANTHER" id="PTHR34820">
    <property type="entry name" value="INNER MEMBRANE PROTEIN YEBZ"/>
    <property type="match status" value="1"/>
</dbReference>
<dbReference type="EMBL" id="VIWU01000001">
    <property type="protein sequence ID" value="TWF77448.1"/>
    <property type="molecule type" value="Genomic_DNA"/>
</dbReference>
<reference evidence="9 10" key="1">
    <citation type="submission" date="2019-06" db="EMBL/GenBank/DDBJ databases">
        <title>Sequencing the genomes of 1000 actinobacteria strains.</title>
        <authorList>
            <person name="Klenk H.-P."/>
        </authorList>
    </citation>
    <scope>NUCLEOTIDE SEQUENCE [LARGE SCALE GENOMIC DNA]</scope>
    <source>
        <strain evidence="9 10">DSM 45671</strain>
    </source>
</reference>
<feature type="transmembrane region" description="Helical" evidence="6">
    <location>
        <begin position="166"/>
        <end position="187"/>
    </location>
</feature>
<dbReference type="RefSeq" id="WP_147256624.1">
    <property type="nucleotide sequence ID" value="NZ_VIWU01000001.1"/>
</dbReference>
<evidence type="ECO:0000313" key="9">
    <source>
        <dbReference type="EMBL" id="TWF77448.1"/>
    </source>
</evidence>
<evidence type="ECO:0000256" key="7">
    <source>
        <dbReference type="SAM" id="SignalP"/>
    </source>
</evidence>
<dbReference type="GO" id="GO:0006825">
    <property type="term" value="P:copper ion transport"/>
    <property type="evidence" value="ECO:0007669"/>
    <property type="project" value="InterPro"/>
</dbReference>
<organism evidence="9 10">
    <name type="scientific">Pseudonocardia hierapolitana</name>
    <dbReference type="NCBI Taxonomy" id="1128676"/>
    <lineage>
        <taxon>Bacteria</taxon>
        <taxon>Bacillati</taxon>
        <taxon>Actinomycetota</taxon>
        <taxon>Actinomycetes</taxon>
        <taxon>Pseudonocardiales</taxon>
        <taxon>Pseudonocardiaceae</taxon>
        <taxon>Pseudonocardia</taxon>
    </lineage>
</organism>
<evidence type="ECO:0000256" key="6">
    <source>
        <dbReference type="SAM" id="Phobius"/>
    </source>
</evidence>
<dbReference type="Pfam" id="PF04234">
    <property type="entry name" value="CopC"/>
    <property type="match status" value="1"/>
</dbReference>
<feature type="signal peptide" evidence="7">
    <location>
        <begin position="1"/>
        <end position="32"/>
    </location>
</feature>
<feature type="region of interest" description="Disordered" evidence="5">
    <location>
        <begin position="129"/>
        <end position="161"/>
    </location>
</feature>
<dbReference type="Proteomes" id="UP000321261">
    <property type="component" value="Unassembled WGS sequence"/>
</dbReference>
<dbReference type="InterPro" id="IPR032694">
    <property type="entry name" value="CopC/D"/>
</dbReference>